<feature type="binding site" evidence="3">
    <location>
        <position position="55"/>
    </location>
    <ligand>
        <name>a divalent metal cation</name>
        <dbReference type="ChEBI" id="CHEBI:60240"/>
        <label>1</label>
    </ligand>
</feature>
<reference evidence="4 5" key="1">
    <citation type="submission" date="2018-08" db="EMBL/GenBank/DDBJ databases">
        <title>Mucilaginibacter terrae sp. nov., isolated from manganese diggings.</title>
        <authorList>
            <person name="Huang Y."/>
            <person name="Zhou Z."/>
        </authorList>
    </citation>
    <scope>NUCLEOTIDE SEQUENCE [LARGE SCALE GENOMIC DNA]</scope>
    <source>
        <strain evidence="4 5">ZH6</strain>
    </source>
</reference>
<dbReference type="OrthoDB" id="1116574at2"/>
<dbReference type="PANTHER" id="PTHR13799">
    <property type="entry name" value="NGG1 INTERACTING FACTOR 3"/>
    <property type="match status" value="1"/>
</dbReference>
<dbReference type="GO" id="GO:0005737">
    <property type="term" value="C:cytoplasm"/>
    <property type="evidence" value="ECO:0007669"/>
    <property type="project" value="TreeGrafter"/>
</dbReference>
<keyword evidence="5" id="KW-1185">Reference proteome</keyword>
<feature type="binding site" evidence="3">
    <location>
        <position position="217"/>
    </location>
    <ligand>
        <name>a divalent metal cation</name>
        <dbReference type="ChEBI" id="CHEBI:60240"/>
        <label>1</label>
    </ligand>
</feature>
<name>A0A3E2NYG9_9SPHI</name>
<evidence type="ECO:0000313" key="4">
    <source>
        <dbReference type="EMBL" id="RFZ86022.1"/>
    </source>
</evidence>
<dbReference type="Gene3D" id="3.40.1390.30">
    <property type="entry name" value="NIF3 (NGG1p interacting factor 3)-like"/>
    <property type="match status" value="2"/>
</dbReference>
<evidence type="ECO:0008006" key="6">
    <source>
        <dbReference type="Google" id="ProtNLM"/>
    </source>
</evidence>
<evidence type="ECO:0000256" key="2">
    <source>
        <dbReference type="ARBA" id="ARBA00022723"/>
    </source>
</evidence>
<proteinExistence type="inferred from homology"/>
<protein>
    <recommendedName>
        <fullName evidence="6">NGG1p interacting factor NIF3</fullName>
    </recommendedName>
</protein>
<dbReference type="PANTHER" id="PTHR13799:SF14">
    <property type="entry name" value="GTP CYCLOHYDROLASE 1 TYPE 2 HOMOLOG"/>
    <property type="match status" value="1"/>
</dbReference>
<evidence type="ECO:0000256" key="3">
    <source>
        <dbReference type="PIRSR" id="PIRSR602678-1"/>
    </source>
</evidence>
<dbReference type="Pfam" id="PF01784">
    <property type="entry name" value="DUF34_NIF3"/>
    <property type="match status" value="1"/>
</dbReference>
<comment type="caution">
    <text evidence="4">The sequence shown here is derived from an EMBL/GenBank/DDBJ whole genome shotgun (WGS) entry which is preliminary data.</text>
</comment>
<evidence type="ECO:0000313" key="5">
    <source>
        <dbReference type="Proteomes" id="UP000260823"/>
    </source>
</evidence>
<dbReference type="AlphaFoldDB" id="A0A3E2NYG9"/>
<evidence type="ECO:0000256" key="1">
    <source>
        <dbReference type="ARBA" id="ARBA00006964"/>
    </source>
</evidence>
<keyword evidence="2 3" id="KW-0479">Metal-binding</keyword>
<dbReference type="InterPro" id="IPR036069">
    <property type="entry name" value="DUF34/NIF3_sf"/>
</dbReference>
<sequence length="253" mass="28329">MVLKAGNLKPIPNTVDTLKSGSPEMVVNGIVTTMFATTAVIEQAVKLGANFIIAHEPTFFNHVDNKEMVPNNPVVKQKAELLARHNIAVWRCHDYIHSIKPDVVGYGFLKKTNWLQYYKPTDKYTITLPDATLQQMVQHLKQTLNIPHLRVVGDLNQQCRRVTLIPGAAGGLMQMTAAVADQPDVLVVGEVSEWETAEYFRDGNLQGRKMALIVLGHSYSEEPGMEYFVEWLQPKLPGIKITHIASGEPFKWV</sequence>
<organism evidence="4 5">
    <name type="scientific">Mucilaginibacter terrenus</name>
    <dbReference type="NCBI Taxonomy" id="2482727"/>
    <lineage>
        <taxon>Bacteria</taxon>
        <taxon>Pseudomonadati</taxon>
        <taxon>Bacteroidota</taxon>
        <taxon>Sphingobacteriia</taxon>
        <taxon>Sphingobacteriales</taxon>
        <taxon>Sphingobacteriaceae</taxon>
        <taxon>Mucilaginibacter</taxon>
    </lineage>
</organism>
<accession>A0A3E2NYG9</accession>
<gene>
    <name evidence="4" type="ORF">DYU05_01820</name>
</gene>
<dbReference type="EMBL" id="QWDE01000001">
    <property type="protein sequence ID" value="RFZ86022.1"/>
    <property type="molecule type" value="Genomic_DNA"/>
</dbReference>
<dbReference type="GO" id="GO:0046872">
    <property type="term" value="F:metal ion binding"/>
    <property type="evidence" value="ECO:0007669"/>
    <property type="project" value="UniProtKB-KW"/>
</dbReference>
<feature type="binding site" evidence="3">
    <location>
        <position position="221"/>
    </location>
    <ligand>
        <name>a divalent metal cation</name>
        <dbReference type="ChEBI" id="CHEBI:60240"/>
        <label>1</label>
    </ligand>
</feature>
<dbReference type="InterPro" id="IPR002678">
    <property type="entry name" value="DUF34/NIF3"/>
</dbReference>
<comment type="similarity">
    <text evidence="1">Belongs to the GTP cyclohydrolase I type 2/NIF3 family.</text>
</comment>
<dbReference type="SUPFAM" id="SSF102705">
    <property type="entry name" value="NIF3 (NGG1p interacting factor 3)-like"/>
    <property type="match status" value="1"/>
</dbReference>
<dbReference type="Proteomes" id="UP000260823">
    <property type="component" value="Unassembled WGS sequence"/>
</dbReference>